<dbReference type="Proteomes" id="UP000650833">
    <property type="component" value="Unassembled WGS sequence"/>
</dbReference>
<comment type="caution">
    <text evidence="1">The sequence shown here is derived from an EMBL/GenBank/DDBJ whole genome shotgun (WGS) entry which is preliminary data.</text>
</comment>
<dbReference type="EMBL" id="JAEPRC010000602">
    <property type="protein sequence ID" value="KAG2194196.1"/>
    <property type="molecule type" value="Genomic_DNA"/>
</dbReference>
<gene>
    <name evidence="1" type="ORF">INT46_011767</name>
</gene>
<sequence>MSFLGSKDYIKKYTLLAFAFASSLIIPSLIYSLGRVPILSDAINQPYRYPSMVKYSYKWPDISSFTNGAPIISNLTEDNDIYKEIDQRYCGQDRCRFLLPVAITEQESKAQLHFRQLSFLAGKIGRTIVLPNVYNSHLGACLPHPFSFYYDQSWLDENKKHFNYITMEDFKAWLLERHYAGAIPSGQEIYMQGSRKSRLLNKIKNCFSDSFDFSGRPTVSYQLQDHQDQRHINITDIMMNLFSDKARQHEYLDGTLPSSSSTLGKTKDFKVHTGSPPVDVINLFYDRRYKFINDHDAQEPLPYSQRWVDVANQISNQLKPYMAIHWRMERLEPVSNLLPCAMDLIDKVQQLALPNSEQKYPNVFLLTDYPHLLNATGARPESSSFQVNQLKPEHHKAIEYLYQHLNISLTSVNNNKIPYNELPNENWHILPIDATSDDGLPADRSVLGIVDKLIAMNAQWFFAGRPGVCAKSSSFTGRISNSRKKAFKHGDHNVILPVRTFDMKKQPMEV</sequence>
<evidence type="ECO:0000313" key="2">
    <source>
        <dbReference type="Proteomes" id="UP000650833"/>
    </source>
</evidence>
<proteinExistence type="predicted"/>
<reference evidence="1" key="1">
    <citation type="submission" date="2020-12" db="EMBL/GenBank/DDBJ databases">
        <title>Metabolic potential, ecology and presence of endohyphal bacteria is reflected in genomic diversity of Mucoromycotina.</title>
        <authorList>
            <person name="Muszewska A."/>
            <person name="Okrasinska A."/>
            <person name="Steczkiewicz K."/>
            <person name="Drgas O."/>
            <person name="Orlowska M."/>
            <person name="Perlinska-Lenart U."/>
            <person name="Aleksandrzak-Piekarczyk T."/>
            <person name="Szatraj K."/>
            <person name="Zielenkiewicz U."/>
            <person name="Pilsyk S."/>
            <person name="Malc E."/>
            <person name="Mieczkowski P."/>
            <person name="Kruszewska J.S."/>
            <person name="Biernat P."/>
            <person name="Pawlowska J."/>
        </authorList>
    </citation>
    <scope>NUCLEOTIDE SEQUENCE</scope>
    <source>
        <strain evidence="1">CBS 226.32</strain>
    </source>
</reference>
<accession>A0A8H7UPX3</accession>
<organism evidence="1 2">
    <name type="scientific">Mucor plumbeus</name>
    <dbReference type="NCBI Taxonomy" id="97098"/>
    <lineage>
        <taxon>Eukaryota</taxon>
        <taxon>Fungi</taxon>
        <taxon>Fungi incertae sedis</taxon>
        <taxon>Mucoromycota</taxon>
        <taxon>Mucoromycotina</taxon>
        <taxon>Mucoromycetes</taxon>
        <taxon>Mucorales</taxon>
        <taxon>Mucorineae</taxon>
        <taxon>Mucoraceae</taxon>
        <taxon>Mucor</taxon>
    </lineage>
</organism>
<evidence type="ECO:0000313" key="1">
    <source>
        <dbReference type="EMBL" id="KAG2194196.1"/>
    </source>
</evidence>
<dbReference type="AlphaFoldDB" id="A0A8H7UPX3"/>
<dbReference type="OrthoDB" id="2020419at2759"/>
<name>A0A8H7UPX3_9FUNG</name>
<protein>
    <submittedName>
        <fullName evidence="1">Uncharacterized protein</fullName>
    </submittedName>
</protein>
<dbReference type="Gene3D" id="3.40.50.11350">
    <property type="match status" value="1"/>
</dbReference>
<keyword evidence="2" id="KW-1185">Reference proteome</keyword>